<dbReference type="CDD" id="cd06223">
    <property type="entry name" value="PRTases_typeI"/>
    <property type="match status" value="1"/>
</dbReference>
<dbReference type="Pfam" id="PF00156">
    <property type="entry name" value="Pribosyltran"/>
    <property type="match status" value="1"/>
</dbReference>
<dbReference type="Pfam" id="PF13450">
    <property type="entry name" value="NAD_binding_8"/>
    <property type="match status" value="1"/>
</dbReference>
<evidence type="ECO:0000259" key="2">
    <source>
        <dbReference type="Pfam" id="PF00156"/>
    </source>
</evidence>
<keyword evidence="4" id="KW-1185">Reference proteome</keyword>
<keyword evidence="1" id="KW-0472">Membrane</keyword>
<proteinExistence type="predicted"/>
<evidence type="ECO:0000313" key="4">
    <source>
        <dbReference type="Proteomes" id="UP001165122"/>
    </source>
</evidence>
<keyword evidence="1" id="KW-1133">Transmembrane helix</keyword>
<protein>
    <recommendedName>
        <fullName evidence="2">Phosphoribosyltransferase domain-containing protein</fullName>
    </recommendedName>
</protein>
<dbReference type="OrthoDB" id="7777654at2759"/>
<dbReference type="PANTHER" id="PTHR43734">
    <property type="entry name" value="PHYTOENE DESATURASE"/>
    <property type="match status" value="1"/>
</dbReference>
<evidence type="ECO:0000256" key="1">
    <source>
        <dbReference type="SAM" id="Phobius"/>
    </source>
</evidence>
<accession>A0A9W7KYF6</accession>
<keyword evidence="1" id="KW-0812">Transmembrane</keyword>
<dbReference type="Gene3D" id="3.50.50.60">
    <property type="entry name" value="FAD/NAD(P)-binding domain"/>
    <property type="match status" value="1"/>
</dbReference>
<reference evidence="4" key="1">
    <citation type="journal article" date="2023" name="Commun. Biol.">
        <title>Genome analysis of Parmales, the sister group of diatoms, reveals the evolutionary specialization of diatoms from phago-mixotrophs to photoautotrophs.</title>
        <authorList>
            <person name="Ban H."/>
            <person name="Sato S."/>
            <person name="Yoshikawa S."/>
            <person name="Yamada K."/>
            <person name="Nakamura Y."/>
            <person name="Ichinomiya M."/>
            <person name="Sato N."/>
            <person name="Blanc-Mathieu R."/>
            <person name="Endo H."/>
            <person name="Kuwata A."/>
            <person name="Ogata H."/>
        </authorList>
    </citation>
    <scope>NUCLEOTIDE SEQUENCE [LARGE SCALE GENOMIC DNA]</scope>
    <source>
        <strain evidence="4">NIES 3700</strain>
    </source>
</reference>
<dbReference type="EMBL" id="BRXW01000241">
    <property type="protein sequence ID" value="GMI16024.1"/>
    <property type="molecule type" value="Genomic_DNA"/>
</dbReference>
<sequence>MAKKKPHRDGKCYFSYADIADAVSSKVTEVEEFAPDVIIAIGGGGFIPARMLRTEVNKPILAISLELYNDDTNTMRKEVMKNQWFSESHGLGSKVRGGRMLIVDEVDDSRTTLQYAVETLQRENAPAAIAVLVVHNKLKEKKGTLPKDIVYIAGDDVEDHWNAYPWDCKKYGNSIEKHEELARSCDVGRNNSLPIIQILPVLALVLLLAFSNFTMATALAPTQLPQKRVAVVGSGIGGLVTAGILSTDPSVHVTVMEKRESLGGRCESVTRTHENVTFRTETGPSLLLLPAVYEETFKLCGVDDMKEVGVDIRECEGATYGIFQQNQSDDLISLYIGGNSPPPPAMNDYMEVSNLMLEVGLPLFIENKFGYVLENPGKVLDLVKAIFKTRYNPFAPLSKTVEGLIDEKTLRPVATFQSLYVGLTPGEFKGGSVFGRACPSLFSLLSSLELLKHKGGRRLNGVYAPLGGFATITKGLQGVLEGRENVEFVLGRAVESVGEAEGGRVLVDGDIFDAAVVNVESPVAKETVLKGRGGGYYGWDEATMLSSSVLQFNFLVDRELARLRSHNIFLADNEKEEESWSALWAQDEQGLKHEGGEEFNFYVHHPRTTDASCVTSGHDILTVLVPYSHLRFDESKTKADEYEAISDVDVEKVRQIVLSRIRKAEGVNFEVLWEEQREPKGWAKEFSLPGGAVFGAAHGLGQLSVFRQRKEIDGCAGGYFVGASTSPGNGVPLVMIGARQVAEKVRRYLNT</sequence>
<feature type="transmembrane region" description="Helical" evidence="1">
    <location>
        <begin position="198"/>
        <end position="220"/>
    </location>
</feature>
<name>A0A9W7KYF6_9STRA</name>
<dbReference type="InterPro" id="IPR029057">
    <property type="entry name" value="PRTase-like"/>
</dbReference>
<feature type="domain" description="Phosphoribosyltransferase" evidence="2">
    <location>
        <begin position="18"/>
        <end position="168"/>
    </location>
</feature>
<comment type="caution">
    <text evidence="3">The sequence shown here is derived from an EMBL/GenBank/DDBJ whole genome shotgun (WGS) entry which is preliminary data.</text>
</comment>
<evidence type="ECO:0000313" key="3">
    <source>
        <dbReference type="EMBL" id="GMI16024.1"/>
    </source>
</evidence>
<dbReference type="InterPro" id="IPR000836">
    <property type="entry name" value="PRTase_dom"/>
</dbReference>
<organism evidence="3 4">
    <name type="scientific">Triparma laevis f. longispina</name>
    <dbReference type="NCBI Taxonomy" id="1714387"/>
    <lineage>
        <taxon>Eukaryota</taxon>
        <taxon>Sar</taxon>
        <taxon>Stramenopiles</taxon>
        <taxon>Ochrophyta</taxon>
        <taxon>Bolidophyceae</taxon>
        <taxon>Parmales</taxon>
        <taxon>Triparmaceae</taxon>
        <taxon>Triparma</taxon>
    </lineage>
</organism>
<dbReference type="InterPro" id="IPR036188">
    <property type="entry name" value="FAD/NAD-bd_sf"/>
</dbReference>
<dbReference type="PANTHER" id="PTHR43734:SF1">
    <property type="entry name" value="PHYTOENE DESATURASE"/>
    <property type="match status" value="1"/>
</dbReference>
<dbReference type="SUPFAM" id="SSF51905">
    <property type="entry name" value="FAD/NAD(P)-binding domain"/>
    <property type="match status" value="1"/>
</dbReference>
<dbReference type="Proteomes" id="UP001165122">
    <property type="component" value="Unassembled WGS sequence"/>
</dbReference>
<dbReference type="SUPFAM" id="SSF53271">
    <property type="entry name" value="PRTase-like"/>
    <property type="match status" value="1"/>
</dbReference>
<dbReference type="Gene3D" id="3.40.50.2020">
    <property type="match status" value="1"/>
</dbReference>
<gene>
    <name evidence="3" type="ORF">TrLO_g2084</name>
</gene>
<dbReference type="AlphaFoldDB" id="A0A9W7KYF6"/>